<dbReference type="Pfam" id="PF00583">
    <property type="entry name" value="Acetyltransf_1"/>
    <property type="match status" value="1"/>
</dbReference>
<protein>
    <recommendedName>
        <fullName evidence="2">N-acetyltransferase domain-containing protein</fullName>
    </recommendedName>
</protein>
<dbReference type="Gene3D" id="3.40.630.30">
    <property type="match status" value="1"/>
</dbReference>
<accession>A0A2U3PWU2</accession>
<dbReference type="InterPro" id="IPR016181">
    <property type="entry name" value="Acyl_CoA_acyltransferase"/>
</dbReference>
<dbReference type="PROSITE" id="PS51186">
    <property type="entry name" value="GNAT"/>
    <property type="match status" value="1"/>
</dbReference>
<dbReference type="InterPro" id="IPR000182">
    <property type="entry name" value="GNAT_dom"/>
</dbReference>
<reference evidence="3 4" key="1">
    <citation type="submission" date="2018-03" db="EMBL/GenBank/DDBJ databases">
        <authorList>
            <person name="Gully D."/>
        </authorList>
    </citation>
    <scope>NUCLEOTIDE SEQUENCE [LARGE SCALE GENOMIC DNA]</scope>
    <source>
        <strain evidence="3">ORS3257</strain>
    </source>
</reference>
<sequence>MTTEIQIRAFAPLDAVPVRELFIRVNRLLAPAHLAEAFEKYITRSLVEEIDRIADYYSSRDGGFWVAVDDDEIVGMFGLESVGGEAMELRRMYVAPGARRRGIARNMLAFAEQECRRRKRLQLQLSTSELQQDALALYRNAGYENAGEEIADAATNKTLGGGIRRYHFIKRL</sequence>
<evidence type="ECO:0000313" key="4">
    <source>
        <dbReference type="Proteomes" id="UP000246085"/>
    </source>
</evidence>
<dbReference type="GO" id="GO:0008080">
    <property type="term" value="F:N-acetyltransferase activity"/>
    <property type="evidence" value="ECO:0007669"/>
    <property type="project" value="InterPro"/>
</dbReference>
<organism evidence="3 4">
    <name type="scientific">Bradyrhizobium vignae</name>
    <dbReference type="NCBI Taxonomy" id="1549949"/>
    <lineage>
        <taxon>Bacteria</taxon>
        <taxon>Pseudomonadati</taxon>
        <taxon>Pseudomonadota</taxon>
        <taxon>Alphaproteobacteria</taxon>
        <taxon>Hyphomicrobiales</taxon>
        <taxon>Nitrobacteraceae</taxon>
        <taxon>Bradyrhizobium</taxon>
    </lineage>
</organism>
<dbReference type="PANTHER" id="PTHR13947">
    <property type="entry name" value="GNAT FAMILY N-ACETYLTRANSFERASE"/>
    <property type="match status" value="1"/>
</dbReference>
<feature type="domain" description="N-acetyltransferase" evidence="2">
    <location>
        <begin position="5"/>
        <end position="172"/>
    </location>
</feature>
<name>A0A2U3PWU2_9BRAD</name>
<dbReference type="PANTHER" id="PTHR13947:SF37">
    <property type="entry name" value="LD18367P"/>
    <property type="match status" value="1"/>
</dbReference>
<evidence type="ECO:0000259" key="2">
    <source>
        <dbReference type="PROSITE" id="PS51186"/>
    </source>
</evidence>
<gene>
    <name evidence="3" type="ORF">BRAD3257_2533</name>
</gene>
<evidence type="ECO:0000256" key="1">
    <source>
        <dbReference type="ARBA" id="ARBA00022679"/>
    </source>
</evidence>
<keyword evidence="1" id="KW-0808">Transferase</keyword>
<proteinExistence type="predicted"/>
<dbReference type="SUPFAM" id="SSF55729">
    <property type="entry name" value="Acyl-CoA N-acyltransferases (Nat)"/>
    <property type="match status" value="1"/>
</dbReference>
<dbReference type="KEGG" id="bvz:BRAD3257_2533"/>
<dbReference type="InterPro" id="IPR050769">
    <property type="entry name" value="NAT_camello-type"/>
</dbReference>
<evidence type="ECO:0000313" key="3">
    <source>
        <dbReference type="EMBL" id="SPP93604.1"/>
    </source>
</evidence>
<dbReference type="AlphaFoldDB" id="A0A2U3PWU2"/>
<dbReference type="EMBL" id="LS398110">
    <property type="protein sequence ID" value="SPP93604.1"/>
    <property type="molecule type" value="Genomic_DNA"/>
</dbReference>
<dbReference type="CDD" id="cd04301">
    <property type="entry name" value="NAT_SF"/>
    <property type="match status" value="1"/>
</dbReference>
<dbReference type="Proteomes" id="UP000246085">
    <property type="component" value="Chromosome BRAD3257"/>
</dbReference>
<dbReference type="RefSeq" id="WP_122401880.1">
    <property type="nucleotide sequence ID" value="NZ_LS398110.1"/>
</dbReference>